<comment type="caution">
    <text evidence="1">The sequence shown here is derived from an EMBL/GenBank/DDBJ whole genome shotgun (WGS) entry which is preliminary data.</text>
</comment>
<protein>
    <submittedName>
        <fullName evidence="1">Lipid-A-disaccharide synthase</fullName>
        <ecNumber evidence="1">2.4.1.182</ecNumber>
    </submittedName>
</protein>
<sequence>MKYFICAGEASGDLHASNLIKWLKKIDNKAEISFLGGDLMAQSAGCKPLIHYRQMAYMGFSEVIRHLPEVFGNLRYARKMIDITRPDALILVDYPSFNLKLAAYANGKDIPVYYFISPKVWAWKEYRVKQIRRYVKRVFCILPFEVGFYRNRHNYEATYVGNPSAEEVTEQIKLFGSKTEFTKSISIDNGTKIIALVPGSRKGEIKNNLPVMLNAVKLAASRHGEKTTHIVTAAPGIDDDFYSQFISDDTILLRDRTLELMHFSDAALVTSGTATLECALAGTPQVVCYRANGKKLSYKIMEKILKVPFVSLPNLIADSRIIPEMLVHQCTPELVSEQLLPLLSDTEQRMAQLDGYRRMALALGTNNCFETTARAIISDLK</sequence>
<name>A0AC61S4Z8_9BACT</name>
<proteinExistence type="predicted"/>
<dbReference type="Proteomes" id="UP000305401">
    <property type="component" value="Unassembled WGS sequence"/>
</dbReference>
<reference evidence="1" key="1">
    <citation type="submission" date="2019-04" db="EMBL/GenBank/DDBJ databases">
        <title>Microbes associate with the intestines of laboratory mice.</title>
        <authorList>
            <person name="Navarre W."/>
            <person name="Wong E."/>
            <person name="Huang K.C."/>
            <person name="Tropini C."/>
            <person name="Ng K."/>
            <person name="Yu B."/>
        </authorList>
    </citation>
    <scope>NUCLEOTIDE SEQUENCE</scope>
    <source>
        <strain evidence="1">NM86_A22</strain>
    </source>
</reference>
<dbReference type="EMBL" id="SSTG01000077">
    <property type="protein sequence ID" value="THG49606.1"/>
    <property type="molecule type" value="Genomic_DNA"/>
</dbReference>
<keyword evidence="2" id="KW-1185">Reference proteome</keyword>
<keyword evidence="1" id="KW-0328">Glycosyltransferase</keyword>
<dbReference type="EC" id="2.4.1.182" evidence="1"/>
<organism evidence="1 2">
    <name type="scientific">Muribaculum caecicola</name>
    <dbReference type="NCBI Taxonomy" id="3038144"/>
    <lineage>
        <taxon>Bacteria</taxon>
        <taxon>Pseudomonadati</taxon>
        <taxon>Bacteroidota</taxon>
        <taxon>Bacteroidia</taxon>
        <taxon>Bacteroidales</taxon>
        <taxon>Muribaculaceae</taxon>
        <taxon>Muribaculum</taxon>
    </lineage>
</organism>
<evidence type="ECO:0000313" key="2">
    <source>
        <dbReference type="Proteomes" id="UP000305401"/>
    </source>
</evidence>
<keyword evidence="1" id="KW-0808">Transferase</keyword>
<gene>
    <name evidence="1" type="primary">lpxB</name>
    <name evidence="1" type="ORF">E5990_06900</name>
</gene>
<evidence type="ECO:0000313" key="1">
    <source>
        <dbReference type="EMBL" id="THG49606.1"/>
    </source>
</evidence>
<accession>A0AC61S4Z8</accession>